<dbReference type="EMBL" id="SJPO01000001">
    <property type="protein sequence ID" value="TWT85989.1"/>
    <property type="molecule type" value="Genomic_DNA"/>
</dbReference>
<feature type="transmembrane region" description="Helical" evidence="1">
    <location>
        <begin position="110"/>
        <end position="131"/>
    </location>
</feature>
<gene>
    <name evidence="2" type="ORF">Pla123a_07970</name>
</gene>
<protein>
    <recommendedName>
        <fullName evidence="4">DUF5673 domain-containing protein</fullName>
    </recommendedName>
</protein>
<name>A0A5C5ZEX2_9BACT</name>
<keyword evidence="1" id="KW-0472">Membrane</keyword>
<dbReference type="OrthoDB" id="9845073at2"/>
<evidence type="ECO:0008006" key="4">
    <source>
        <dbReference type="Google" id="ProtNLM"/>
    </source>
</evidence>
<accession>A0A5C5ZEX2</accession>
<keyword evidence="1" id="KW-1133">Transmembrane helix</keyword>
<evidence type="ECO:0000313" key="3">
    <source>
        <dbReference type="Proteomes" id="UP000318478"/>
    </source>
</evidence>
<reference evidence="2 3" key="1">
    <citation type="submission" date="2019-02" db="EMBL/GenBank/DDBJ databases">
        <title>Deep-cultivation of Planctomycetes and their phenomic and genomic characterization uncovers novel biology.</title>
        <authorList>
            <person name="Wiegand S."/>
            <person name="Jogler M."/>
            <person name="Boedeker C."/>
            <person name="Pinto D."/>
            <person name="Vollmers J."/>
            <person name="Rivas-Marin E."/>
            <person name="Kohn T."/>
            <person name="Peeters S.H."/>
            <person name="Heuer A."/>
            <person name="Rast P."/>
            <person name="Oberbeckmann S."/>
            <person name="Bunk B."/>
            <person name="Jeske O."/>
            <person name="Meyerdierks A."/>
            <person name="Storesund J.E."/>
            <person name="Kallscheuer N."/>
            <person name="Luecker S."/>
            <person name="Lage O.M."/>
            <person name="Pohl T."/>
            <person name="Merkel B.J."/>
            <person name="Hornburger P."/>
            <person name="Mueller R.-W."/>
            <person name="Bruemmer F."/>
            <person name="Labrenz M."/>
            <person name="Spormann A.M."/>
            <person name="Op Den Camp H."/>
            <person name="Overmann J."/>
            <person name="Amann R."/>
            <person name="Jetten M.S.M."/>
            <person name="Mascher T."/>
            <person name="Medema M.H."/>
            <person name="Devos D.P."/>
            <person name="Kaster A.-K."/>
            <person name="Ovreas L."/>
            <person name="Rohde M."/>
            <person name="Galperin M.Y."/>
            <person name="Jogler C."/>
        </authorList>
    </citation>
    <scope>NUCLEOTIDE SEQUENCE [LARGE SCALE GENOMIC DNA]</scope>
    <source>
        <strain evidence="2 3">Pla123a</strain>
    </source>
</reference>
<proteinExistence type="predicted"/>
<keyword evidence="3" id="KW-1185">Reference proteome</keyword>
<comment type="caution">
    <text evidence="2">The sequence shown here is derived from an EMBL/GenBank/DDBJ whole genome shotgun (WGS) entry which is preliminary data.</text>
</comment>
<sequence length="241" mass="26367">MASDVLPDELIDPPPRFGMRGLIALTTVVAVAMAWMAPTLRAWDAERWWLFGSAFGVHGMAAGGGWLIQERIMRRARRQAGSRLIWLTRAETDDRMASRSTTLATAPRPVGFSFAALSVVFFSFLVSDQVLRPSQSGGDASPYYAYVLYGVMMGVGCWYAYRPRSLRGVALGDGGVFLAADMKSHLWANISAPGWPMAEGSDTLSLRIAGSFPRWVEVTVPDDLQTAVAELLAEKLPPRQL</sequence>
<evidence type="ECO:0000313" key="2">
    <source>
        <dbReference type="EMBL" id="TWT85989.1"/>
    </source>
</evidence>
<dbReference type="Proteomes" id="UP000318478">
    <property type="component" value="Unassembled WGS sequence"/>
</dbReference>
<keyword evidence="1" id="KW-0812">Transmembrane</keyword>
<feature type="transmembrane region" description="Helical" evidence="1">
    <location>
        <begin position="17"/>
        <end position="36"/>
    </location>
</feature>
<dbReference type="AlphaFoldDB" id="A0A5C5ZEX2"/>
<feature type="transmembrane region" description="Helical" evidence="1">
    <location>
        <begin position="143"/>
        <end position="161"/>
    </location>
</feature>
<feature type="transmembrane region" description="Helical" evidence="1">
    <location>
        <begin position="48"/>
        <end position="68"/>
    </location>
</feature>
<organism evidence="2 3">
    <name type="scientific">Posidoniimonas polymericola</name>
    <dbReference type="NCBI Taxonomy" id="2528002"/>
    <lineage>
        <taxon>Bacteria</taxon>
        <taxon>Pseudomonadati</taxon>
        <taxon>Planctomycetota</taxon>
        <taxon>Planctomycetia</taxon>
        <taxon>Pirellulales</taxon>
        <taxon>Lacipirellulaceae</taxon>
        <taxon>Posidoniimonas</taxon>
    </lineage>
</organism>
<evidence type="ECO:0000256" key="1">
    <source>
        <dbReference type="SAM" id="Phobius"/>
    </source>
</evidence>
<dbReference type="RefSeq" id="WP_146584203.1">
    <property type="nucleotide sequence ID" value="NZ_SJPO01000001.1"/>
</dbReference>